<evidence type="ECO:0000313" key="3">
    <source>
        <dbReference type="EMBL" id="KAJ3576315.1"/>
    </source>
</evidence>
<dbReference type="SUPFAM" id="SSF54616">
    <property type="entry name" value="DNA-binding domain of Mlu1-box binding protein MBP1"/>
    <property type="match status" value="1"/>
</dbReference>
<proteinExistence type="predicted"/>
<dbReference type="GO" id="GO:0030907">
    <property type="term" value="C:MBF transcription complex"/>
    <property type="evidence" value="ECO:0007669"/>
    <property type="project" value="TreeGrafter"/>
</dbReference>
<dbReference type="GO" id="GO:0033309">
    <property type="term" value="C:SBF transcription complex"/>
    <property type="evidence" value="ECO:0007669"/>
    <property type="project" value="TreeGrafter"/>
</dbReference>
<organism evidence="3 4">
    <name type="scientific">Xylaria arbuscula</name>
    <dbReference type="NCBI Taxonomy" id="114810"/>
    <lineage>
        <taxon>Eukaryota</taxon>
        <taxon>Fungi</taxon>
        <taxon>Dikarya</taxon>
        <taxon>Ascomycota</taxon>
        <taxon>Pezizomycotina</taxon>
        <taxon>Sordariomycetes</taxon>
        <taxon>Xylariomycetidae</taxon>
        <taxon>Xylariales</taxon>
        <taxon>Xylariaceae</taxon>
        <taxon>Xylaria</taxon>
    </lineage>
</organism>
<dbReference type="InterPro" id="IPR003163">
    <property type="entry name" value="Tscrpt_reg_HTH_APSES-type"/>
</dbReference>
<sequence>MPKHKMPKDAAVFTKGKTKGAINFSPYEDLDEESLRHTRIFEVFPLGRIREFSRHIPYNSGKKDFFEKTGRESFEVFQYVFKVPGDDTEYAVMWDYNVGLVRMTPFFKCCKYPKTTPAKMLNSNPGLKEITHSITGGSIMAQGYWMPYQCAKAVCATFCHNISGALIPIFGPDFPALCEQVDAPEYSRMVIDPTIVIQSTREAEYYRRLYSNTANLRSQSRNDSYSNRSPKREHRELRDPYEDHDRRQPRYYARKPAVSTPRSDHSTYTTDTEGEALPLLDRASLTRGPTPYQHPRFPHSTIPPIVPLSRTSHVNNSSGSSWTPANGPHSLAERHTSIYDRGSTPDPTASDCKRTKSHAFSALSQHTFFQPAAVAPADTSQPHEHLPPPSPRTKRPAAYIEEDRDRQYHARQSQVARHYHANKESYAENRSICVAEDDKAAGADKKAALLLMNLSVREPSTRSAGRKPGEAAEGGGFDLRSGGRAGEDEDGRYHQSGVGIKDRDAEVSRSSRYSSGAFKVGSGGMSMLDVVPRSLRCAQPALLVKGARITRSEINVMQYLFTLDPSMGEASSHARTTLTVSLAPYITLDYAYITVKESRALLRRPLPLEILDPRSSLRLGQNKDPNNLIHNLDLAPGQHL</sequence>
<reference evidence="3" key="1">
    <citation type="submission" date="2022-07" db="EMBL/GenBank/DDBJ databases">
        <title>Genome Sequence of Xylaria arbuscula.</title>
        <authorList>
            <person name="Buettner E."/>
        </authorList>
    </citation>
    <scope>NUCLEOTIDE SEQUENCE</scope>
    <source>
        <strain evidence="3">VT107</strain>
    </source>
</reference>
<dbReference type="GO" id="GO:0003677">
    <property type="term" value="F:DNA binding"/>
    <property type="evidence" value="ECO:0007669"/>
    <property type="project" value="InterPro"/>
</dbReference>
<dbReference type="EMBL" id="JANPWZ010000483">
    <property type="protein sequence ID" value="KAJ3576315.1"/>
    <property type="molecule type" value="Genomic_DNA"/>
</dbReference>
<dbReference type="PANTHER" id="PTHR43828:SF5">
    <property type="entry name" value="TRANSCRIPTIONAL REPRESSOR XBP1"/>
    <property type="match status" value="1"/>
</dbReference>
<feature type="compositionally biased region" description="Basic and acidic residues" evidence="1">
    <location>
        <begin position="233"/>
        <end position="248"/>
    </location>
</feature>
<protein>
    <recommendedName>
        <fullName evidence="2">HTH APSES-type domain-containing protein</fullName>
    </recommendedName>
</protein>
<dbReference type="VEuPathDB" id="FungiDB:F4678DRAFT_471639"/>
<feature type="region of interest" description="Disordered" evidence="1">
    <location>
        <begin position="217"/>
        <end position="331"/>
    </location>
</feature>
<gene>
    <name evidence="3" type="ORF">NPX13_g3742</name>
</gene>
<evidence type="ECO:0000259" key="2">
    <source>
        <dbReference type="PROSITE" id="PS51299"/>
    </source>
</evidence>
<dbReference type="AlphaFoldDB" id="A0A9W8NGR5"/>
<keyword evidence="4" id="KW-1185">Reference proteome</keyword>
<dbReference type="InterPro" id="IPR051642">
    <property type="entry name" value="SWI6-like"/>
</dbReference>
<evidence type="ECO:0000256" key="1">
    <source>
        <dbReference type="SAM" id="MobiDB-lite"/>
    </source>
</evidence>
<dbReference type="Gene3D" id="3.10.260.10">
    <property type="entry name" value="Transcription regulator HTH, APSES-type DNA-binding domain"/>
    <property type="match status" value="1"/>
</dbReference>
<feature type="domain" description="HTH APSES-type" evidence="2">
    <location>
        <begin position="63"/>
        <end position="181"/>
    </location>
</feature>
<evidence type="ECO:0000313" key="4">
    <source>
        <dbReference type="Proteomes" id="UP001148614"/>
    </source>
</evidence>
<dbReference type="GO" id="GO:0000981">
    <property type="term" value="F:DNA-binding transcription factor activity, RNA polymerase II-specific"/>
    <property type="evidence" value="ECO:0007669"/>
    <property type="project" value="UniProtKB-ARBA"/>
</dbReference>
<dbReference type="Proteomes" id="UP001148614">
    <property type="component" value="Unassembled WGS sequence"/>
</dbReference>
<comment type="caution">
    <text evidence="3">The sequence shown here is derived from an EMBL/GenBank/DDBJ whole genome shotgun (WGS) entry which is preliminary data.</text>
</comment>
<feature type="region of interest" description="Disordered" evidence="1">
    <location>
        <begin position="458"/>
        <end position="506"/>
    </location>
</feature>
<feature type="region of interest" description="Disordered" evidence="1">
    <location>
        <begin position="375"/>
        <end position="395"/>
    </location>
</feature>
<dbReference type="PROSITE" id="PS51299">
    <property type="entry name" value="HTH_APSES"/>
    <property type="match status" value="1"/>
</dbReference>
<accession>A0A9W8NGR5</accession>
<dbReference type="InterPro" id="IPR036887">
    <property type="entry name" value="HTH_APSES_sf"/>
</dbReference>
<feature type="compositionally biased region" description="Polar residues" evidence="1">
    <location>
        <begin position="217"/>
        <end position="228"/>
    </location>
</feature>
<name>A0A9W8NGR5_9PEZI</name>
<dbReference type="PANTHER" id="PTHR43828">
    <property type="entry name" value="ASPARAGINASE"/>
    <property type="match status" value="1"/>
</dbReference>
<feature type="compositionally biased region" description="Polar residues" evidence="1">
    <location>
        <begin position="309"/>
        <end position="324"/>
    </location>
</feature>